<accession>A0A915JYY2</accession>
<keyword evidence="3" id="KW-1185">Reference proteome</keyword>
<organism evidence="3 4">
    <name type="scientific">Romanomermis culicivorax</name>
    <name type="common">Nematode worm</name>
    <dbReference type="NCBI Taxonomy" id="13658"/>
    <lineage>
        <taxon>Eukaryota</taxon>
        <taxon>Metazoa</taxon>
        <taxon>Ecdysozoa</taxon>
        <taxon>Nematoda</taxon>
        <taxon>Enoplea</taxon>
        <taxon>Dorylaimia</taxon>
        <taxon>Mermithida</taxon>
        <taxon>Mermithoidea</taxon>
        <taxon>Mermithidae</taxon>
        <taxon>Romanomermis</taxon>
    </lineage>
</organism>
<sequence>MLLFAVLFFISFQNFGSRFGSIGADAETSLPPAPLGRNGVQLILGQKGVHYLTSKIAENLLENRLKEAKFSDFRRQILMFDVFLTNLRVYSMEKPRKNQYETELQTSTNKIYFKAKNLRLTLQGDLSMKHQFFPKFFDPSTSSSRVYLAINGLTLDLSMTMFKGHNGYPKLVVDGCRANVRSLSADQFSPKMFQQAMKNRQARFIVQSMVCQNLATMVENLLPSIFKRQPLILHMTRIFPKMLRSLSMLPGGLKAGSLAWQLDKIIRKSSLDLRLTAQPEFRTSDAKKASDSPIALFFLKGDILWKNGINGALEAGETPFRATKIPFRAPGTKMAYLSISDHVINSLFYQAYKNGALKMTIDSKKDLQPTANIFLNSFLSLEEDDSKDSNASSRLIDLSAFHCPALRINRKSIDLFADFYLTISNFNRQVRKTILKVLINFEAEVKFEILTSNNINQSININLKMNKVTGALIETTIEKFDQNRADQVADIIATLIQGVINEKMAKQGGLSLPKMNFIQFSNIDLELNDRFLTMGADFEAKLI</sequence>
<dbReference type="GO" id="GO:0005615">
    <property type="term" value="C:extracellular space"/>
    <property type="evidence" value="ECO:0007669"/>
    <property type="project" value="TreeGrafter"/>
</dbReference>
<dbReference type="PANTHER" id="PTHR10504">
    <property type="entry name" value="BACTERICIDAL PERMEABILITY-INCREASING BPI PROTEIN-RELATED"/>
    <property type="match status" value="1"/>
</dbReference>
<dbReference type="PANTHER" id="PTHR10504:SF131">
    <property type="entry name" value="BPI2 DOMAIN-CONTAINING PROTEIN"/>
    <property type="match status" value="1"/>
</dbReference>
<evidence type="ECO:0000256" key="1">
    <source>
        <dbReference type="SAM" id="SignalP"/>
    </source>
</evidence>
<dbReference type="InterPro" id="IPR032942">
    <property type="entry name" value="BPI/LBP/Plunc"/>
</dbReference>
<keyword evidence="1" id="KW-0732">Signal</keyword>
<dbReference type="AlphaFoldDB" id="A0A915JYY2"/>
<evidence type="ECO:0000259" key="2">
    <source>
        <dbReference type="SMART" id="SM00329"/>
    </source>
</evidence>
<evidence type="ECO:0000313" key="4">
    <source>
        <dbReference type="WBParaSite" id="nRc.2.0.1.t31587-RA"/>
    </source>
</evidence>
<dbReference type="InterPro" id="IPR001124">
    <property type="entry name" value="Lipid-bd_serum_glycop_C"/>
</dbReference>
<reference evidence="4" key="1">
    <citation type="submission" date="2022-11" db="UniProtKB">
        <authorList>
            <consortium name="WormBaseParasite"/>
        </authorList>
    </citation>
    <scope>IDENTIFICATION</scope>
</reference>
<feature type="signal peptide" evidence="1">
    <location>
        <begin position="1"/>
        <end position="16"/>
    </location>
</feature>
<dbReference type="Gene3D" id="3.15.10.10">
    <property type="entry name" value="Bactericidal permeability-increasing protein, domain 1"/>
    <property type="match status" value="1"/>
</dbReference>
<dbReference type="Pfam" id="PF02886">
    <property type="entry name" value="LBP_BPI_CETP_C"/>
    <property type="match status" value="1"/>
</dbReference>
<dbReference type="SMART" id="SM00329">
    <property type="entry name" value="BPI2"/>
    <property type="match status" value="1"/>
</dbReference>
<dbReference type="Gene3D" id="3.15.20.10">
    <property type="entry name" value="Bactericidal permeability-increasing protein, domain 2"/>
    <property type="match status" value="1"/>
</dbReference>
<dbReference type="SUPFAM" id="SSF55394">
    <property type="entry name" value="Bactericidal permeability-increasing protein, BPI"/>
    <property type="match status" value="2"/>
</dbReference>
<evidence type="ECO:0000313" key="3">
    <source>
        <dbReference type="Proteomes" id="UP000887565"/>
    </source>
</evidence>
<protein>
    <submittedName>
        <fullName evidence="4">Lipid-binding serum glycoprotein C-terminal domain-containing protein</fullName>
    </submittedName>
</protein>
<feature type="chain" id="PRO_5037986979" evidence="1">
    <location>
        <begin position="17"/>
        <end position="543"/>
    </location>
</feature>
<dbReference type="InterPro" id="IPR017943">
    <property type="entry name" value="Bactericidal_perm-incr_a/b_dom"/>
</dbReference>
<dbReference type="GO" id="GO:0008289">
    <property type="term" value="F:lipid binding"/>
    <property type="evidence" value="ECO:0007669"/>
    <property type="project" value="InterPro"/>
</dbReference>
<name>A0A915JYY2_ROMCU</name>
<dbReference type="Proteomes" id="UP000887565">
    <property type="component" value="Unplaced"/>
</dbReference>
<dbReference type="WBParaSite" id="nRc.2.0.1.t31587-RA">
    <property type="protein sequence ID" value="nRc.2.0.1.t31587-RA"/>
    <property type="gene ID" value="nRc.2.0.1.g31587"/>
</dbReference>
<feature type="domain" description="Lipid-binding serum glycoprotein C-terminal" evidence="2">
    <location>
        <begin position="329"/>
        <end position="536"/>
    </location>
</feature>
<proteinExistence type="predicted"/>